<dbReference type="GO" id="GO:0045944">
    <property type="term" value="P:positive regulation of transcription by RNA polymerase II"/>
    <property type="evidence" value="ECO:0007669"/>
    <property type="project" value="TreeGrafter"/>
</dbReference>
<dbReference type="Proteomes" id="UP001287356">
    <property type="component" value="Unassembled WGS sequence"/>
</dbReference>
<dbReference type="InterPro" id="IPR050663">
    <property type="entry name" value="Ankyrin-SOCS_Box"/>
</dbReference>
<sequence>MQDVNAMETLQKSADDASEIRAWKESTVRPGVAQNSVTATSPTPSSETSPAQGKAANSLSMTLKSLWWKRTEKGRRLAAELCQACELTDTEWARSLLEKGAYVNGYDIIKQSSYLSNPRPLEIALERGTTRHLPKTLDLVQLLVHSGAKINTPNGNSLLHLACWNMARSGEILKYLLSQNAKVAEIRPASRISEDRSRDRTFASVSPLHIARGSDANILLQHGADVRALDDIGRTALFWTFSSGFPDLEAMAANISHGSPVNIQDKHGDTPLHSWAKCLALAAPPPQTGFSEATVKNLKKRLDIFHDAAKQLLTSGAHTDIKNNEGKTVIDLVLSSVGKVDWREAAVRKRIDKIGRSLGIDDQLTNSMFPECRSM</sequence>
<dbReference type="EMBL" id="JAULSN010000012">
    <property type="protein sequence ID" value="KAK3361334.1"/>
    <property type="molecule type" value="Genomic_DNA"/>
</dbReference>
<dbReference type="InterPro" id="IPR036770">
    <property type="entry name" value="Ankyrin_rpt-contain_sf"/>
</dbReference>
<dbReference type="GO" id="GO:0000976">
    <property type="term" value="F:transcription cis-regulatory region binding"/>
    <property type="evidence" value="ECO:0007669"/>
    <property type="project" value="TreeGrafter"/>
</dbReference>
<protein>
    <submittedName>
        <fullName evidence="4">Ankyrin repeat-containing domain protein</fullName>
    </submittedName>
</protein>
<evidence type="ECO:0000313" key="4">
    <source>
        <dbReference type="EMBL" id="KAK3361334.1"/>
    </source>
</evidence>
<keyword evidence="1" id="KW-0677">Repeat</keyword>
<evidence type="ECO:0000313" key="5">
    <source>
        <dbReference type="Proteomes" id="UP001287356"/>
    </source>
</evidence>
<evidence type="ECO:0000256" key="1">
    <source>
        <dbReference type="ARBA" id="ARBA00022737"/>
    </source>
</evidence>
<dbReference type="PANTHER" id="PTHR24193">
    <property type="entry name" value="ANKYRIN REPEAT PROTEIN"/>
    <property type="match status" value="1"/>
</dbReference>
<dbReference type="SMART" id="SM00248">
    <property type="entry name" value="ANK"/>
    <property type="match status" value="4"/>
</dbReference>
<feature type="compositionally biased region" description="Basic and acidic residues" evidence="3">
    <location>
        <begin position="13"/>
        <end position="27"/>
    </location>
</feature>
<reference evidence="4" key="2">
    <citation type="submission" date="2023-06" db="EMBL/GenBank/DDBJ databases">
        <authorList>
            <consortium name="Lawrence Berkeley National Laboratory"/>
            <person name="Haridas S."/>
            <person name="Hensen N."/>
            <person name="Bonometti L."/>
            <person name="Westerberg I."/>
            <person name="Brannstrom I.O."/>
            <person name="Guillou S."/>
            <person name="Cros-Aarteil S."/>
            <person name="Calhoun S."/>
            <person name="Kuo A."/>
            <person name="Mondo S."/>
            <person name="Pangilinan J."/>
            <person name="Riley R."/>
            <person name="Labutti K."/>
            <person name="Andreopoulos B."/>
            <person name="Lipzen A."/>
            <person name="Chen C."/>
            <person name="Yanf M."/>
            <person name="Daum C."/>
            <person name="Ng V."/>
            <person name="Clum A."/>
            <person name="Steindorff A."/>
            <person name="Ohm R."/>
            <person name="Martin F."/>
            <person name="Silar P."/>
            <person name="Natvig D."/>
            <person name="Lalanne C."/>
            <person name="Gautier V."/>
            <person name="Ament-Velasquez S.L."/>
            <person name="Kruys A."/>
            <person name="Hutchinson M.I."/>
            <person name="Powell A.J."/>
            <person name="Barry K."/>
            <person name="Miller A.N."/>
            <person name="Grigoriev I.V."/>
            <person name="Debuchy R."/>
            <person name="Gladieux P."/>
            <person name="Thoren M.H."/>
            <person name="Johannesson H."/>
        </authorList>
    </citation>
    <scope>NUCLEOTIDE SEQUENCE</scope>
    <source>
        <strain evidence="4">CBS 958.72</strain>
    </source>
</reference>
<dbReference type="GO" id="GO:0005634">
    <property type="term" value="C:nucleus"/>
    <property type="evidence" value="ECO:0007669"/>
    <property type="project" value="TreeGrafter"/>
</dbReference>
<proteinExistence type="predicted"/>
<dbReference type="InterPro" id="IPR002110">
    <property type="entry name" value="Ankyrin_rpt"/>
</dbReference>
<dbReference type="Pfam" id="PF00023">
    <property type="entry name" value="Ank"/>
    <property type="match status" value="1"/>
</dbReference>
<evidence type="ECO:0000256" key="2">
    <source>
        <dbReference type="ARBA" id="ARBA00023043"/>
    </source>
</evidence>
<organism evidence="4 5">
    <name type="scientific">Lasiosphaeria ovina</name>
    <dbReference type="NCBI Taxonomy" id="92902"/>
    <lineage>
        <taxon>Eukaryota</taxon>
        <taxon>Fungi</taxon>
        <taxon>Dikarya</taxon>
        <taxon>Ascomycota</taxon>
        <taxon>Pezizomycotina</taxon>
        <taxon>Sordariomycetes</taxon>
        <taxon>Sordariomycetidae</taxon>
        <taxon>Sordariales</taxon>
        <taxon>Lasiosphaeriaceae</taxon>
        <taxon>Lasiosphaeria</taxon>
    </lineage>
</organism>
<gene>
    <name evidence="4" type="ORF">B0T24DRAFT_119472</name>
</gene>
<evidence type="ECO:0000256" key="3">
    <source>
        <dbReference type="SAM" id="MobiDB-lite"/>
    </source>
</evidence>
<keyword evidence="5" id="KW-1185">Reference proteome</keyword>
<feature type="region of interest" description="Disordered" evidence="3">
    <location>
        <begin position="1"/>
        <end position="57"/>
    </location>
</feature>
<dbReference type="PANTHER" id="PTHR24193:SF121">
    <property type="entry name" value="ADA2A-CONTAINING COMPLEX COMPONENT 3, ISOFORM D"/>
    <property type="match status" value="1"/>
</dbReference>
<dbReference type="AlphaFoldDB" id="A0AAE0JT51"/>
<dbReference type="SUPFAM" id="SSF48403">
    <property type="entry name" value="Ankyrin repeat"/>
    <property type="match status" value="1"/>
</dbReference>
<accession>A0AAE0JT51</accession>
<name>A0AAE0JT51_9PEZI</name>
<feature type="compositionally biased region" description="Low complexity" evidence="3">
    <location>
        <begin position="38"/>
        <end position="51"/>
    </location>
</feature>
<keyword evidence="2" id="KW-0040">ANK repeat</keyword>
<reference evidence="4" key="1">
    <citation type="journal article" date="2023" name="Mol. Phylogenet. Evol.">
        <title>Genome-scale phylogeny and comparative genomics of the fungal order Sordariales.</title>
        <authorList>
            <person name="Hensen N."/>
            <person name="Bonometti L."/>
            <person name="Westerberg I."/>
            <person name="Brannstrom I.O."/>
            <person name="Guillou S."/>
            <person name="Cros-Aarteil S."/>
            <person name="Calhoun S."/>
            <person name="Haridas S."/>
            <person name="Kuo A."/>
            <person name="Mondo S."/>
            <person name="Pangilinan J."/>
            <person name="Riley R."/>
            <person name="LaButti K."/>
            <person name="Andreopoulos B."/>
            <person name="Lipzen A."/>
            <person name="Chen C."/>
            <person name="Yan M."/>
            <person name="Daum C."/>
            <person name="Ng V."/>
            <person name="Clum A."/>
            <person name="Steindorff A."/>
            <person name="Ohm R.A."/>
            <person name="Martin F."/>
            <person name="Silar P."/>
            <person name="Natvig D.O."/>
            <person name="Lalanne C."/>
            <person name="Gautier V."/>
            <person name="Ament-Velasquez S.L."/>
            <person name="Kruys A."/>
            <person name="Hutchinson M.I."/>
            <person name="Powell A.J."/>
            <person name="Barry K."/>
            <person name="Miller A.N."/>
            <person name="Grigoriev I.V."/>
            <person name="Debuchy R."/>
            <person name="Gladieux P."/>
            <person name="Hiltunen Thoren M."/>
            <person name="Johannesson H."/>
        </authorList>
    </citation>
    <scope>NUCLEOTIDE SEQUENCE</scope>
    <source>
        <strain evidence="4">CBS 958.72</strain>
    </source>
</reference>
<dbReference type="Gene3D" id="1.25.40.20">
    <property type="entry name" value="Ankyrin repeat-containing domain"/>
    <property type="match status" value="2"/>
</dbReference>
<comment type="caution">
    <text evidence="4">The sequence shown here is derived from an EMBL/GenBank/DDBJ whole genome shotgun (WGS) entry which is preliminary data.</text>
</comment>